<evidence type="ECO:0000313" key="1">
    <source>
        <dbReference type="EMBL" id="KAK2153907.1"/>
    </source>
</evidence>
<dbReference type="Proteomes" id="UP001208570">
    <property type="component" value="Unassembled WGS sequence"/>
</dbReference>
<dbReference type="EMBL" id="JAODUP010000281">
    <property type="protein sequence ID" value="KAK2153907.1"/>
    <property type="molecule type" value="Genomic_DNA"/>
</dbReference>
<proteinExistence type="predicted"/>
<keyword evidence="2" id="KW-1185">Reference proteome</keyword>
<name>A0AAD9N1P9_9ANNE</name>
<evidence type="ECO:0000313" key="2">
    <source>
        <dbReference type="Proteomes" id="UP001208570"/>
    </source>
</evidence>
<gene>
    <name evidence="1" type="ORF">LSH36_281g00045</name>
</gene>
<dbReference type="AlphaFoldDB" id="A0AAD9N1P9"/>
<comment type="caution">
    <text evidence="1">The sequence shown here is derived from an EMBL/GenBank/DDBJ whole genome shotgun (WGS) entry which is preliminary data.</text>
</comment>
<sequence length="46" mass="5437">MVANLIYQGLQRERSNWTQKMLKELVALLRLAYMLRESLVLLNKST</sequence>
<protein>
    <submittedName>
        <fullName evidence="1">Uncharacterized protein</fullName>
    </submittedName>
</protein>
<accession>A0AAD9N1P9</accession>
<reference evidence="1" key="1">
    <citation type="journal article" date="2023" name="Mol. Biol. Evol.">
        <title>Third-Generation Sequencing Reveals the Adaptive Role of the Epigenome in Three Deep-Sea Polychaetes.</title>
        <authorList>
            <person name="Perez M."/>
            <person name="Aroh O."/>
            <person name="Sun Y."/>
            <person name="Lan Y."/>
            <person name="Juniper S.K."/>
            <person name="Young C.R."/>
            <person name="Angers B."/>
            <person name="Qian P.Y."/>
        </authorList>
    </citation>
    <scope>NUCLEOTIDE SEQUENCE</scope>
    <source>
        <strain evidence="1">P08H-3</strain>
    </source>
</reference>
<organism evidence="1 2">
    <name type="scientific">Paralvinella palmiformis</name>
    <dbReference type="NCBI Taxonomy" id="53620"/>
    <lineage>
        <taxon>Eukaryota</taxon>
        <taxon>Metazoa</taxon>
        <taxon>Spiralia</taxon>
        <taxon>Lophotrochozoa</taxon>
        <taxon>Annelida</taxon>
        <taxon>Polychaeta</taxon>
        <taxon>Sedentaria</taxon>
        <taxon>Canalipalpata</taxon>
        <taxon>Terebellida</taxon>
        <taxon>Terebelliformia</taxon>
        <taxon>Alvinellidae</taxon>
        <taxon>Paralvinella</taxon>
    </lineage>
</organism>